<proteinExistence type="predicted"/>
<gene>
    <name evidence="1" type="ORF">C2R22_04100</name>
</gene>
<keyword evidence="2" id="KW-1185">Reference proteome</keyword>
<evidence type="ECO:0000313" key="1">
    <source>
        <dbReference type="EMBL" id="AUV80942.1"/>
    </source>
</evidence>
<dbReference type="Proteomes" id="UP000236584">
    <property type="component" value="Chromosome"/>
</dbReference>
<organism evidence="1 2">
    <name type="scientific">Salinigranum rubrum</name>
    <dbReference type="NCBI Taxonomy" id="755307"/>
    <lineage>
        <taxon>Archaea</taxon>
        <taxon>Methanobacteriati</taxon>
        <taxon>Methanobacteriota</taxon>
        <taxon>Stenosarchaea group</taxon>
        <taxon>Halobacteria</taxon>
        <taxon>Halobacteriales</taxon>
        <taxon>Haloferacaceae</taxon>
        <taxon>Salinigranum</taxon>
    </lineage>
</organism>
<dbReference type="GeneID" id="35591244"/>
<dbReference type="AlphaFoldDB" id="A0A2I8VG94"/>
<protein>
    <submittedName>
        <fullName evidence="1">Uncharacterized protein</fullName>
    </submittedName>
</protein>
<evidence type="ECO:0000313" key="2">
    <source>
        <dbReference type="Proteomes" id="UP000236584"/>
    </source>
</evidence>
<accession>A0A2I8VG94</accession>
<dbReference type="RefSeq" id="WP_103424630.1">
    <property type="nucleotide sequence ID" value="NZ_CP026309.1"/>
</dbReference>
<dbReference type="OrthoDB" id="375360at2157"/>
<reference evidence="1 2" key="1">
    <citation type="submission" date="2018-01" db="EMBL/GenBank/DDBJ databases">
        <title>Complete genome sequence of Salinigranum rubrum GX10T, an extremely halophilic archaeon isolated from a marine solar saltern.</title>
        <authorList>
            <person name="Han S."/>
        </authorList>
    </citation>
    <scope>NUCLEOTIDE SEQUENCE [LARGE SCALE GENOMIC DNA]</scope>
    <source>
        <strain evidence="1 2">GX10</strain>
    </source>
</reference>
<name>A0A2I8VG94_9EURY</name>
<sequence length="249" mass="27972">MQSEADLRAAWERYWDAYDADERQARRVRAVATDYPVKRGLVVSYPDLLDAGASERELRTRPDRTLGMGVETFASHVRGLDLDDVWERSFDVLILHVDDLPGGFKPFDSNLMAHLNELVQLEVTFDAAPERISDLMEAAFVCTSGHVTRLHQPGRRRRDIGHCPTCGDPVYLEERESLFAEIRRVSVSGDGFDGLTGILGGRRWKGVSIEEDDTATVNAVPRADFREDSTHGSAYLDLLHVEVEADLPF</sequence>
<dbReference type="EMBL" id="CP026309">
    <property type="protein sequence ID" value="AUV80942.1"/>
    <property type="molecule type" value="Genomic_DNA"/>
</dbReference>
<dbReference type="KEGG" id="srub:C2R22_04100"/>